<protein>
    <submittedName>
        <fullName evidence="1">Uncharacterized protein</fullName>
    </submittedName>
</protein>
<sequence>MLKFLAASILMLALVDIGVTRGEHVHGVVGVLKQLFGFVLHMGNGSLFSW</sequence>
<dbReference type="Proteomes" id="UP000595894">
    <property type="component" value="Chromosome"/>
</dbReference>
<evidence type="ECO:0000313" key="1">
    <source>
        <dbReference type="EMBL" id="QQV76317.1"/>
    </source>
</evidence>
<evidence type="ECO:0000313" key="2">
    <source>
        <dbReference type="Proteomes" id="UP000595894"/>
    </source>
</evidence>
<proteinExistence type="predicted"/>
<dbReference type="KEGG" id="sari:H5J25_12560"/>
<dbReference type="RefSeq" id="WP_202091500.1">
    <property type="nucleotide sequence ID" value="NZ_CP061035.1"/>
</dbReference>
<accession>A0A974S397</accession>
<dbReference type="EMBL" id="CP061035">
    <property type="protein sequence ID" value="QQV76317.1"/>
    <property type="molecule type" value="Genomic_DNA"/>
</dbReference>
<keyword evidence="2" id="KW-1185">Reference proteome</keyword>
<reference evidence="2" key="1">
    <citation type="submission" date="2020-09" db="EMBL/GenBank/DDBJ databases">
        <title>Sphingomonas sp., a new species isolated from pork steak.</title>
        <authorList>
            <person name="Heidler von Heilborn D."/>
        </authorList>
    </citation>
    <scope>NUCLEOTIDE SEQUENCE [LARGE SCALE GENOMIC DNA]</scope>
</reference>
<dbReference type="AlphaFoldDB" id="A0A974S397"/>
<gene>
    <name evidence="1" type="ORF">H5J25_12560</name>
</gene>
<name>A0A974S397_9SPHN</name>
<organism evidence="1 2">
    <name type="scientific">Sphingomonas aliaeris</name>
    <dbReference type="NCBI Taxonomy" id="2759526"/>
    <lineage>
        <taxon>Bacteria</taxon>
        <taxon>Pseudomonadati</taxon>
        <taxon>Pseudomonadota</taxon>
        <taxon>Alphaproteobacteria</taxon>
        <taxon>Sphingomonadales</taxon>
        <taxon>Sphingomonadaceae</taxon>
        <taxon>Sphingomonas</taxon>
    </lineage>
</organism>